<name>A0A1W6MW13_9HYPH</name>
<evidence type="ECO:0000313" key="3">
    <source>
        <dbReference type="Proteomes" id="UP000193978"/>
    </source>
</evidence>
<dbReference type="AlphaFoldDB" id="A0A1W6MW13"/>
<sequence length="112" mass="12035">MIRIRLLAASLGLMSALAATAASAAGATVYVFTVTCPDKTQIVEQWTIDGDDPGKEVLRGKAVEKHQGCTAADYKAATDGKLLKNTQFYSTKPPKENSWLPSFGNPFSGLWK</sequence>
<dbReference type="KEGG" id="mbry:B1812_12710"/>
<dbReference type="RefSeq" id="WP_085771916.1">
    <property type="nucleotide sequence ID" value="NZ_AP027149.1"/>
</dbReference>
<evidence type="ECO:0000313" key="2">
    <source>
        <dbReference type="EMBL" id="ARN81798.1"/>
    </source>
</evidence>
<dbReference type="EMBL" id="CP019948">
    <property type="protein sequence ID" value="ARN81798.1"/>
    <property type="molecule type" value="Genomic_DNA"/>
</dbReference>
<feature type="signal peptide" evidence="1">
    <location>
        <begin position="1"/>
        <end position="24"/>
    </location>
</feature>
<accession>A0A1W6MW13</accession>
<dbReference type="STRING" id="655015.B1812_12710"/>
<keyword evidence="3" id="KW-1185">Reference proteome</keyword>
<proteinExistence type="predicted"/>
<evidence type="ECO:0000256" key="1">
    <source>
        <dbReference type="SAM" id="SignalP"/>
    </source>
</evidence>
<keyword evidence="1" id="KW-0732">Signal</keyword>
<gene>
    <name evidence="2" type="ORF">B1812_12710</name>
</gene>
<organism evidence="2 3">
    <name type="scientific">Methylocystis bryophila</name>
    <dbReference type="NCBI Taxonomy" id="655015"/>
    <lineage>
        <taxon>Bacteria</taxon>
        <taxon>Pseudomonadati</taxon>
        <taxon>Pseudomonadota</taxon>
        <taxon>Alphaproteobacteria</taxon>
        <taxon>Hyphomicrobiales</taxon>
        <taxon>Methylocystaceae</taxon>
        <taxon>Methylocystis</taxon>
    </lineage>
</organism>
<dbReference type="Proteomes" id="UP000193978">
    <property type="component" value="Chromosome"/>
</dbReference>
<protein>
    <submittedName>
        <fullName evidence="2">Uncharacterized protein</fullName>
    </submittedName>
</protein>
<feature type="chain" id="PRO_5013275425" evidence="1">
    <location>
        <begin position="25"/>
        <end position="112"/>
    </location>
</feature>
<reference evidence="2 3" key="1">
    <citation type="submission" date="2017-02" db="EMBL/GenBank/DDBJ databases">
        <authorList>
            <person name="Peterson S.W."/>
        </authorList>
    </citation>
    <scope>NUCLEOTIDE SEQUENCE [LARGE SCALE GENOMIC DNA]</scope>
    <source>
        <strain evidence="2 3">S285</strain>
    </source>
</reference>